<gene>
    <name evidence="5" type="ORF">KTH90_10105</name>
</gene>
<dbReference type="SUPFAM" id="SSF64182">
    <property type="entry name" value="DHH phosphoesterases"/>
    <property type="match status" value="1"/>
</dbReference>
<comment type="similarity">
    <text evidence="1">Belongs to the GdpP/PdeA phosphodiesterase family.</text>
</comment>
<dbReference type="InterPro" id="IPR014528">
    <property type="entry name" value="GdpP/PdeA"/>
</dbReference>
<dbReference type="Gene3D" id="3.30.450.20">
    <property type="entry name" value="PAS domain"/>
    <property type="match status" value="1"/>
</dbReference>
<dbReference type="Gene3D" id="3.90.1640.10">
    <property type="entry name" value="inorganic pyrophosphatase (n-terminal core)"/>
    <property type="match status" value="1"/>
</dbReference>
<evidence type="ECO:0000259" key="3">
    <source>
        <dbReference type="Pfam" id="PF01368"/>
    </source>
</evidence>
<keyword evidence="1" id="KW-1003">Cell membrane</keyword>
<dbReference type="PANTHER" id="PTHR47618:SF2">
    <property type="entry name" value="CYCLIC-DI-AMP PHOSPHODIESTERASE GDPP"/>
    <property type="match status" value="1"/>
</dbReference>
<reference evidence="5 6" key="1">
    <citation type="submission" date="2021-06" db="EMBL/GenBank/DDBJ databases">
        <title>Description of novel taxa of the family Lachnospiraceae.</title>
        <authorList>
            <person name="Chaplin A.V."/>
            <person name="Sokolova S.R."/>
            <person name="Pikina A.P."/>
            <person name="Korzhanova M."/>
            <person name="Belova V."/>
            <person name="Korostin D."/>
            <person name="Efimov B.A."/>
        </authorList>
    </citation>
    <scope>NUCLEOTIDE SEQUENCE [LARGE SCALE GENOMIC DNA]</scope>
    <source>
        <strain evidence="5 6">ASD4241</strain>
    </source>
</reference>
<name>A0ABS6K788_9FIRM</name>
<sequence>MNEKIRLKGQLKSYMRWPLLLTILLVLMNIWIYVIDLRAGALMTAFVIVYVLVVFILYIYNKPLIVNELISFATQYGQVQKKLLKELAIPYALLDEKGKVIWMNHAFSEVTERERTYRRSVTNIFSEITQQQLPVQDEMKTMHVHLEERDFRADLKYVGMEEMAESNTLVDAPDYEGYLVALYLYDETEINRYIQENEEQRLVCGLIYIDNFEEALESVEEVRRSLLIALVDRRVNKYFSGYDGLVKKLEKDKYFVVFKHKYVAQLQENKFDLLDEVKTVNIGNEMAITLSIGLGMDGESYNKNYEYARIAIDLALGRGGDQAVVKKGEKLEYYGGKTKQVEKSTRVKARVKAHALREVMESKDKVVIMGHQITDVDSFGAAVGIYRAARVLNKRAYIVINEVTTSIRPMMEGFIVNPTEYEEDMFVPGERAEELVDNNTVLVVVDTNKPSFTECPRLLNMTKTIAVLDHHRQGAEVISNAILSYIEPYASSTCEMVAEILQYFEEGIKIKNLEADCIYAGIIIDTNNFMSKTGVRTFEAAAFLRRCGADVTRVRKLFRNDMGAYKARAEAVRHSQVYRDAFAIAVCPNENIESPTIVGAQAANELLNIIGIKASFVLTEYNNKIYLSARSIDEVNVQLIMERLGGGGHMNIAGAQLTGYTMEQAIEYLKNTLDQMIEEGAL</sequence>
<evidence type="ECO:0000256" key="1">
    <source>
        <dbReference type="PIRNR" id="PIRNR026583"/>
    </source>
</evidence>
<dbReference type="InterPro" id="IPR038763">
    <property type="entry name" value="DHH_sf"/>
</dbReference>
<evidence type="ECO:0000313" key="6">
    <source>
        <dbReference type="Proteomes" id="UP001314681"/>
    </source>
</evidence>
<dbReference type="Pfam" id="PF01368">
    <property type="entry name" value="DHH"/>
    <property type="match status" value="1"/>
</dbReference>
<evidence type="ECO:0000259" key="4">
    <source>
        <dbReference type="Pfam" id="PF02272"/>
    </source>
</evidence>
<evidence type="ECO:0000313" key="5">
    <source>
        <dbReference type="EMBL" id="MBU9726368.1"/>
    </source>
</evidence>
<comment type="catalytic activity">
    <reaction evidence="1">
        <text>3',3'-c-di-AMP + H2O = 5'-O-phosphonoadenylyl-(3'-&gt;5')-adenosine + H(+)</text>
        <dbReference type="Rhea" id="RHEA:54420"/>
        <dbReference type="ChEBI" id="CHEBI:15377"/>
        <dbReference type="ChEBI" id="CHEBI:15378"/>
        <dbReference type="ChEBI" id="CHEBI:71500"/>
        <dbReference type="ChEBI" id="CHEBI:138171"/>
    </reaction>
</comment>
<keyword evidence="2" id="KW-0812">Transmembrane</keyword>
<keyword evidence="1" id="KW-0378">Hydrolase</keyword>
<dbReference type="EC" id="3.1.4.-" evidence="1"/>
<dbReference type="InterPro" id="IPR001667">
    <property type="entry name" value="DDH_dom"/>
</dbReference>
<dbReference type="Gene3D" id="3.10.310.30">
    <property type="match status" value="1"/>
</dbReference>
<comment type="function">
    <text evidence="1">Has phosphodiesterase (PDE) activity against cyclic-di-AMP (c-di-AMP).</text>
</comment>
<dbReference type="Proteomes" id="UP001314681">
    <property type="component" value="Unassembled WGS sequence"/>
</dbReference>
<feature type="domain" description="DDH" evidence="3">
    <location>
        <begin position="365"/>
        <end position="522"/>
    </location>
</feature>
<accession>A0ABS6K788</accession>
<keyword evidence="2" id="KW-1133">Transmembrane helix</keyword>
<dbReference type="InterPro" id="IPR003156">
    <property type="entry name" value="DHHA1_dom"/>
</dbReference>
<keyword evidence="6" id="KW-1185">Reference proteome</keyword>
<evidence type="ECO:0000256" key="2">
    <source>
        <dbReference type="SAM" id="Phobius"/>
    </source>
</evidence>
<dbReference type="Pfam" id="PF24898">
    <property type="entry name" value="GGDEF_GdpP"/>
    <property type="match status" value="1"/>
</dbReference>
<comment type="subcellular location">
    <subcellularLocation>
        <location evidence="1">Cell membrane</location>
    </subcellularLocation>
</comment>
<proteinExistence type="inferred from homology"/>
<dbReference type="InterPro" id="IPR051319">
    <property type="entry name" value="Oligoribo/pAp-PDE_c-di-AMP_PDE"/>
</dbReference>
<comment type="caution">
    <text evidence="5">The sequence shown here is derived from an EMBL/GenBank/DDBJ whole genome shotgun (WGS) entry which is preliminary data.</text>
</comment>
<dbReference type="PANTHER" id="PTHR47618">
    <property type="entry name" value="BIFUNCTIONAL OLIGORIBONUCLEASE AND PAP PHOSPHATASE NRNA"/>
    <property type="match status" value="1"/>
</dbReference>
<protein>
    <recommendedName>
        <fullName evidence="1">Cyclic-di-AMP phosphodiesterase</fullName>
        <ecNumber evidence="1">3.1.4.-</ecNumber>
    </recommendedName>
</protein>
<keyword evidence="1 2" id="KW-0472">Membrane</keyword>
<dbReference type="RefSeq" id="WP_158351241.1">
    <property type="nucleotide sequence ID" value="NZ_JAHQCX010000005.1"/>
</dbReference>
<dbReference type="PIRSF" id="PIRSF026583">
    <property type="entry name" value="YybT"/>
    <property type="match status" value="1"/>
</dbReference>
<feature type="transmembrane region" description="Helical" evidence="2">
    <location>
        <begin position="14"/>
        <end position="34"/>
    </location>
</feature>
<dbReference type="EMBL" id="JAHQCX010000005">
    <property type="protein sequence ID" value="MBU9726368.1"/>
    <property type="molecule type" value="Genomic_DNA"/>
</dbReference>
<organism evidence="5 6">
    <name type="scientific">Diplocloster modestus</name>
    <dbReference type="NCBI Taxonomy" id="2850322"/>
    <lineage>
        <taxon>Bacteria</taxon>
        <taxon>Bacillati</taxon>
        <taxon>Bacillota</taxon>
        <taxon>Clostridia</taxon>
        <taxon>Lachnospirales</taxon>
        <taxon>Lachnospiraceae</taxon>
        <taxon>Diplocloster</taxon>
    </lineage>
</organism>
<feature type="domain" description="DHHA1" evidence="4">
    <location>
        <begin position="600"/>
        <end position="678"/>
    </location>
</feature>
<feature type="transmembrane region" description="Helical" evidence="2">
    <location>
        <begin position="40"/>
        <end position="60"/>
    </location>
</feature>
<dbReference type="Pfam" id="PF02272">
    <property type="entry name" value="DHHA1"/>
    <property type="match status" value="1"/>
</dbReference>